<dbReference type="AlphaFoldDB" id="A0AAN6TTD9"/>
<dbReference type="EMBL" id="MU853239">
    <property type="protein sequence ID" value="KAK4120392.1"/>
    <property type="molecule type" value="Genomic_DNA"/>
</dbReference>
<reference evidence="2" key="1">
    <citation type="journal article" date="2023" name="Mol. Phylogenet. Evol.">
        <title>Genome-scale phylogeny and comparative genomics of the fungal order Sordariales.</title>
        <authorList>
            <person name="Hensen N."/>
            <person name="Bonometti L."/>
            <person name="Westerberg I."/>
            <person name="Brannstrom I.O."/>
            <person name="Guillou S."/>
            <person name="Cros-Aarteil S."/>
            <person name="Calhoun S."/>
            <person name="Haridas S."/>
            <person name="Kuo A."/>
            <person name="Mondo S."/>
            <person name="Pangilinan J."/>
            <person name="Riley R."/>
            <person name="LaButti K."/>
            <person name="Andreopoulos B."/>
            <person name="Lipzen A."/>
            <person name="Chen C."/>
            <person name="Yan M."/>
            <person name="Daum C."/>
            <person name="Ng V."/>
            <person name="Clum A."/>
            <person name="Steindorff A."/>
            <person name="Ohm R.A."/>
            <person name="Martin F."/>
            <person name="Silar P."/>
            <person name="Natvig D.O."/>
            <person name="Lalanne C."/>
            <person name="Gautier V."/>
            <person name="Ament-Velasquez S.L."/>
            <person name="Kruys A."/>
            <person name="Hutchinson M.I."/>
            <person name="Powell A.J."/>
            <person name="Barry K."/>
            <person name="Miller A.N."/>
            <person name="Grigoriev I.V."/>
            <person name="Debuchy R."/>
            <person name="Gladieux P."/>
            <person name="Hiltunen Thoren M."/>
            <person name="Johannesson H."/>
        </authorList>
    </citation>
    <scope>NUCLEOTIDE SEQUENCE</scope>
    <source>
        <strain evidence="2">CBS 731.68</strain>
    </source>
</reference>
<evidence type="ECO:0000256" key="1">
    <source>
        <dbReference type="SAM" id="SignalP"/>
    </source>
</evidence>
<organism evidence="2 3">
    <name type="scientific">Parathielavia appendiculata</name>
    <dbReference type="NCBI Taxonomy" id="2587402"/>
    <lineage>
        <taxon>Eukaryota</taxon>
        <taxon>Fungi</taxon>
        <taxon>Dikarya</taxon>
        <taxon>Ascomycota</taxon>
        <taxon>Pezizomycotina</taxon>
        <taxon>Sordariomycetes</taxon>
        <taxon>Sordariomycetidae</taxon>
        <taxon>Sordariales</taxon>
        <taxon>Chaetomiaceae</taxon>
        <taxon>Parathielavia</taxon>
    </lineage>
</organism>
<sequence>MQLTLFIAIILASVTSARDFTLYDDVNYGGAAHRETRNSNAACCMLTIHRDCQGSNWLQRGIALTVPAHLSNHIWSFHNQC</sequence>
<gene>
    <name evidence="2" type="ORF">N657DRAFT_625329</name>
</gene>
<reference evidence="2" key="2">
    <citation type="submission" date="2023-05" db="EMBL/GenBank/DDBJ databases">
        <authorList>
            <consortium name="Lawrence Berkeley National Laboratory"/>
            <person name="Steindorff A."/>
            <person name="Hensen N."/>
            <person name="Bonometti L."/>
            <person name="Westerberg I."/>
            <person name="Brannstrom I.O."/>
            <person name="Guillou S."/>
            <person name="Cros-Aarteil S."/>
            <person name="Calhoun S."/>
            <person name="Haridas S."/>
            <person name="Kuo A."/>
            <person name="Mondo S."/>
            <person name="Pangilinan J."/>
            <person name="Riley R."/>
            <person name="Labutti K."/>
            <person name="Andreopoulos B."/>
            <person name="Lipzen A."/>
            <person name="Chen C."/>
            <person name="Yanf M."/>
            <person name="Daum C."/>
            <person name="Ng V."/>
            <person name="Clum A."/>
            <person name="Ohm R."/>
            <person name="Martin F."/>
            <person name="Silar P."/>
            <person name="Natvig D."/>
            <person name="Lalanne C."/>
            <person name="Gautier V."/>
            <person name="Ament-Velasquez S.L."/>
            <person name="Kruys A."/>
            <person name="Hutchinson M.I."/>
            <person name="Powell A.J."/>
            <person name="Barry K."/>
            <person name="Miller A.N."/>
            <person name="Grigoriev I.V."/>
            <person name="Debuchy R."/>
            <person name="Gladieux P."/>
            <person name="Thoren M.H."/>
            <person name="Johannesson H."/>
        </authorList>
    </citation>
    <scope>NUCLEOTIDE SEQUENCE</scope>
    <source>
        <strain evidence="2">CBS 731.68</strain>
    </source>
</reference>
<dbReference type="GeneID" id="87827517"/>
<accession>A0AAN6TTD9</accession>
<feature type="chain" id="PRO_5043014950" evidence="1">
    <location>
        <begin position="18"/>
        <end position="81"/>
    </location>
</feature>
<dbReference type="RefSeq" id="XP_062644163.1">
    <property type="nucleotide sequence ID" value="XM_062790748.1"/>
</dbReference>
<feature type="signal peptide" evidence="1">
    <location>
        <begin position="1"/>
        <end position="17"/>
    </location>
</feature>
<name>A0AAN6TTD9_9PEZI</name>
<keyword evidence="3" id="KW-1185">Reference proteome</keyword>
<protein>
    <submittedName>
        <fullName evidence="2">Uncharacterized protein</fullName>
    </submittedName>
</protein>
<evidence type="ECO:0000313" key="2">
    <source>
        <dbReference type="EMBL" id="KAK4120392.1"/>
    </source>
</evidence>
<keyword evidence="1" id="KW-0732">Signal</keyword>
<dbReference type="Proteomes" id="UP001302602">
    <property type="component" value="Unassembled WGS sequence"/>
</dbReference>
<evidence type="ECO:0000313" key="3">
    <source>
        <dbReference type="Proteomes" id="UP001302602"/>
    </source>
</evidence>
<proteinExistence type="predicted"/>
<comment type="caution">
    <text evidence="2">The sequence shown here is derived from an EMBL/GenBank/DDBJ whole genome shotgun (WGS) entry which is preliminary data.</text>
</comment>